<feature type="compositionally biased region" description="Polar residues" evidence="1">
    <location>
        <begin position="413"/>
        <end position="425"/>
    </location>
</feature>
<feature type="compositionally biased region" description="Polar residues" evidence="1">
    <location>
        <begin position="374"/>
        <end position="384"/>
    </location>
</feature>
<feature type="compositionally biased region" description="Polar residues" evidence="1">
    <location>
        <begin position="248"/>
        <end position="272"/>
    </location>
</feature>
<keyword evidence="3" id="KW-1185">Reference proteome</keyword>
<comment type="caution">
    <text evidence="2">The sequence shown here is derived from an EMBL/GenBank/DDBJ whole genome shotgun (WGS) entry which is preliminary data.</text>
</comment>
<evidence type="ECO:0000313" key="3">
    <source>
        <dbReference type="Proteomes" id="UP000265515"/>
    </source>
</evidence>
<name>A0A388KWV9_CHABU</name>
<feature type="compositionally biased region" description="Polar residues" evidence="1">
    <location>
        <begin position="636"/>
        <end position="661"/>
    </location>
</feature>
<accession>A0A388KWV9</accession>
<feature type="compositionally biased region" description="Polar residues" evidence="1">
    <location>
        <begin position="186"/>
        <end position="206"/>
    </location>
</feature>
<gene>
    <name evidence="2" type="ORF">CBR_g18971</name>
</gene>
<feature type="compositionally biased region" description="Polar residues" evidence="1">
    <location>
        <begin position="324"/>
        <end position="335"/>
    </location>
</feature>
<organism evidence="2 3">
    <name type="scientific">Chara braunii</name>
    <name type="common">Braun's stonewort</name>
    <dbReference type="NCBI Taxonomy" id="69332"/>
    <lineage>
        <taxon>Eukaryota</taxon>
        <taxon>Viridiplantae</taxon>
        <taxon>Streptophyta</taxon>
        <taxon>Charophyceae</taxon>
        <taxon>Charales</taxon>
        <taxon>Characeae</taxon>
        <taxon>Chara</taxon>
    </lineage>
</organism>
<feature type="compositionally biased region" description="Low complexity" evidence="1">
    <location>
        <begin position="1338"/>
        <end position="1347"/>
    </location>
</feature>
<feature type="compositionally biased region" description="Basic and acidic residues" evidence="1">
    <location>
        <begin position="305"/>
        <end position="323"/>
    </location>
</feature>
<feature type="compositionally biased region" description="Basic and acidic residues" evidence="1">
    <location>
        <begin position="459"/>
        <end position="475"/>
    </location>
</feature>
<feature type="compositionally biased region" description="Polar residues" evidence="1">
    <location>
        <begin position="440"/>
        <end position="454"/>
    </location>
</feature>
<feature type="region of interest" description="Disordered" evidence="1">
    <location>
        <begin position="784"/>
        <end position="945"/>
    </location>
</feature>
<feature type="compositionally biased region" description="Acidic residues" evidence="1">
    <location>
        <begin position="289"/>
        <end position="300"/>
    </location>
</feature>
<dbReference type="InterPro" id="IPR038777">
    <property type="entry name" value="At4g18490-like"/>
</dbReference>
<dbReference type="Proteomes" id="UP000265515">
    <property type="component" value="Unassembled WGS sequence"/>
</dbReference>
<feature type="region of interest" description="Disordered" evidence="1">
    <location>
        <begin position="496"/>
        <end position="521"/>
    </location>
</feature>
<dbReference type="PANTHER" id="PTHR36380:SF1">
    <property type="entry name" value="OS01G0755100 PROTEIN"/>
    <property type="match status" value="1"/>
</dbReference>
<feature type="compositionally biased region" description="Polar residues" evidence="1">
    <location>
        <begin position="740"/>
        <end position="756"/>
    </location>
</feature>
<feature type="region of interest" description="Disordered" evidence="1">
    <location>
        <begin position="1026"/>
        <end position="1101"/>
    </location>
</feature>
<feature type="compositionally biased region" description="Polar residues" evidence="1">
    <location>
        <begin position="890"/>
        <end position="909"/>
    </location>
</feature>
<feature type="region of interest" description="Disordered" evidence="1">
    <location>
        <begin position="185"/>
        <end position="475"/>
    </location>
</feature>
<feature type="compositionally biased region" description="Polar residues" evidence="1">
    <location>
        <begin position="819"/>
        <end position="834"/>
    </location>
</feature>
<feature type="region of interest" description="Disordered" evidence="1">
    <location>
        <begin position="713"/>
        <end position="766"/>
    </location>
</feature>
<feature type="compositionally biased region" description="Polar residues" evidence="1">
    <location>
        <begin position="1348"/>
        <end position="1358"/>
    </location>
</feature>
<evidence type="ECO:0000256" key="1">
    <source>
        <dbReference type="SAM" id="MobiDB-lite"/>
    </source>
</evidence>
<feature type="region of interest" description="Disordered" evidence="1">
    <location>
        <begin position="1190"/>
        <end position="1303"/>
    </location>
</feature>
<evidence type="ECO:0000313" key="2">
    <source>
        <dbReference type="EMBL" id="GBG74560.1"/>
    </source>
</evidence>
<sequence>MMDLDLGSKPCLKLDDKLKTLFDDFGDISANFKINGGKQDTKGAMFSLDLDDALGPDLPKLGQSKTSAGGRLPVGKLPGTTASMDMESFDMPGDLEVVKKGASAAKLNKSLAEGDDCSFDQFDFKSSKHKGDMMQLDISPTPNIKLRANLGNDGDDDIFNFEDCNMDRFDDFDLKFGMTADLSQGARANTKVSPASSERNTGVSNNLDEDVINLTFGERSKSVSPSPVQGESGVCSKDEHHNLRGKESTSSNHDQACSNQQGMQKPPLSSSAAFHEERCPSPENKVGGENDETPGIEEAIDCGNDTDRFRSESQCDGRTDPGRSSDNLSHRTVASASRDRDGQDDTLPLAMQRPTRSGATIEEAESSLRAILPNTGNARQSTATEVGAPSDLQSGPSDRRLPVSAEAKDLGRSSRTSSLEGQQSEGGAADGKNLLCMPSANRNPVANAGNSDYGSAQHRSREDEASAGGEERDRNCEELEEHLDGDGSLVQERVGRGLSGEQGSPSCNKDAGGPVVEDAHGKNVADGSAAAAGDSCPAGGALGYSMGVQNNLGLHGEVPRDESYPHAQRLAATDKLTSVYWKHPVDHDNRATVARTEVGVLRAPGESKLPGKISVAENTTLLKTIPSLRYGGSAGLSSMQSKSANCNKTTTSGGIMPTQRTFPKVSSPVSKKMPPQMPLRASLVQRAGVPQSQGVGEGSRPPKVMPVVKLAGQTPAESGLHRKPQTSGVSASGGSHAFTVPQSNPETASRQKSQPAQDGCSRGSSCMMATGRTKRLEVLSSQLAGGLGNPTQQGSGMQDHNRSRTVSSSSAIQIPHPTGSAQRLVQPGRLNSVNPKPKEHSAPERKDESPAPDGSRIACPSHAVKATQMHAPSQGVRAEHSSKPPAIVSSLLSSKGSERAPTSTLTHQKSLLRKPSPAIPIPTSSSGLRRPADAADGVSIKPSTSQRLLGQNMQGMTRGIAPPQARSPQLAGRRLTSTDGSTLLTKGTGSLMRQSSALPGQAQGLKLVGNASGLPKGQELKIDTTCPTNLHTSSQQLSRKGNSTLASPRTTNVIGAKDRAGNSGSVAAAIPSSHQDGNPGIETLSPSMVGQRKGAHHGGRPAMETASLGALKGQRSTEVRSPAAASVANTAGTLMTASYEPKEPTTVRPISRPACDNTVAGRTAVNHDILIAEATVMKTVSLGAAQAPVCASPRSRLQQPTTGLPDALDSFGEACPSKKAKQTPGTLNSLSVMPADHYGGSKEGPSRLRPTEGPSEAGQAKMRRTEEDPRQPGAVPSAPEDGNGHVRRAPPSLSPQPFAEPSTFRDKLHDMTDTLPTSLSWAGARTLGERSHSLPGTSSSAAQSSMSPCTPSARQKSVISDECMDNARRSQACAKDLEHIYKSMKRKHNEVKDLVVRALVNNATLQMLDKPMDEAKIQNVFRFIQHAALGEDRDGGTVCLESEE</sequence>
<feature type="compositionally biased region" description="Basic and acidic residues" evidence="1">
    <location>
        <begin position="836"/>
        <end position="849"/>
    </location>
</feature>
<feature type="compositionally biased region" description="Basic and acidic residues" evidence="1">
    <location>
        <begin position="236"/>
        <end position="247"/>
    </location>
</feature>
<reference evidence="2 3" key="1">
    <citation type="journal article" date="2018" name="Cell">
        <title>The Chara Genome: Secondary Complexity and Implications for Plant Terrestrialization.</title>
        <authorList>
            <person name="Nishiyama T."/>
            <person name="Sakayama H."/>
            <person name="Vries J.D."/>
            <person name="Buschmann H."/>
            <person name="Saint-Marcoux D."/>
            <person name="Ullrich K.K."/>
            <person name="Haas F.B."/>
            <person name="Vanderstraeten L."/>
            <person name="Becker D."/>
            <person name="Lang D."/>
            <person name="Vosolsobe S."/>
            <person name="Rombauts S."/>
            <person name="Wilhelmsson P.K.I."/>
            <person name="Janitza P."/>
            <person name="Kern R."/>
            <person name="Heyl A."/>
            <person name="Rumpler F."/>
            <person name="Villalobos L.I.A.C."/>
            <person name="Clay J.M."/>
            <person name="Skokan R."/>
            <person name="Toyoda A."/>
            <person name="Suzuki Y."/>
            <person name="Kagoshima H."/>
            <person name="Schijlen E."/>
            <person name="Tajeshwar N."/>
            <person name="Catarino B."/>
            <person name="Hetherington A.J."/>
            <person name="Saltykova A."/>
            <person name="Bonnot C."/>
            <person name="Breuninger H."/>
            <person name="Symeonidi A."/>
            <person name="Radhakrishnan G.V."/>
            <person name="Van Nieuwerburgh F."/>
            <person name="Deforce D."/>
            <person name="Chang C."/>
            <person name="Karol K.G."/>
            <person name="Hedrich R."/>
            <person name="Ulvskov P."/>
            <person name="Glockner G."/>
            <person name="Delwiche C.F."/>
            <person name="Petrasek J."/>
            <person name="Van de Peer Y."/>
            <person name="Friml J."/>
            <person name="Beilby M."/>
            <person name="Dolan L."/>
            <person name="Kohara Y."/>
            <person name="Sugano S."/>
            <person name="Fujiyama A."/>
            <person name="Delaux P.-M."/>
            <person name="Quint M."/>
            <person name="TheiBen G."/>
            <person name="Hagemann M."/>
            <person name="Harholt J."/>
            <person name="Dunand C."/>
            <person name="Zachgo S."/>
            <person name="Langdale J."/>
            <person name="Maumus F."/>
            <person name="Straeten D.V.D."/>
            <person name="Gould S.B."/>
            <person name="Rensing S.A."/>
        </authorList>
    </citation>
    <scope>NUCLEOTIDE SEQUENCE [LARGE SCALE GENOMIC DNA]</scope>
    <source>
        <strain evidence="2 3">S276</strain>
    </source>
</reference>
<feature type="compositionally biased region" description="Polar residues" evidence="1">
    <location>
        <begin position="1026"/>
        <end position="1053"/>
    </location>
</feature>
<dbReference type="OrthoDB" id="602706at2759"/>
<proteinExistence type="predicted"/>
<dbReference type="EMBL" id="BFEA01000205">
    <property type="protein sequence ID" value="GBG74560.1"/>
    <property type="molecule type" value="Genomic_DNA"/>
</dbReference>
<dbReference type="Gramene" id="GBG74560">
    <property type="protein sequence ID" value="GBG74560"/>
    <property type="gene ID" value="CBR_g18971"/>
</dbReference>
<protein>
    <submittedName>
        <fullName evidence="2">Uncharacterized protein</fullName>
    </submittedName>
</protein>
<feature type="region of interest" description="Disordered" evidence="1">
    <location>
        <begin position="1328"/>
        <end position="1358"/>
    </location>
</feature>
<feature type="region of interest" description="Disordered" evidence="1">
    <location>
        <begin position="636"/>
        <end position="675"/>
    </location>
</feature>
<feature type="compositionally biased region" description="Basic and acidic residues" evidence="1">
    <location>
        <begin position="397"/>
        <end position="412"/>
    </location>
</feature>
<dbReference type="PANTHER" id="PTHR36380">
    <property type="entry name" value="BNAA03G58330D PROTEIN"/>
    <property type="match status" value="1"/>
</dbReference>
<feature type="compositionally biased region" description="Polar residues" evidence="1">
    <location>
        <begin position="784"/>
        <end position="812"/>
    </location>
</feature>